<dbReference type="RefSeq" id="WP_084240752.1">
    <property type="nucleotide sequence ID" value="NZ_FWXT01000003.1"/>
</dbReference>
<dbReference type="SMART" id="SM00448">
    <property type="entry name" value="REC"/>
    <property type="match status" value="1"/>
</dbReference>
<sequence length="248" mass="28586">MESKLNCVIIDDEKHAVDLLADYIDAMPSLNLVKYFTDPLKALMDITIEDNIDILFMDVDMPGMTGLDLSLAIRYKTKYLVFTTAHSRYAIDAFGVQANEYLLKPISMPKFALMINRLLKSELQLKKEDKSEDFFFIKTDQIQKYVKVNFKDLVAVEGLNNYVKIHTVADIYVVYLTMKELELKLEGNSTFIRVQRSFIISTDHINKVEGATITLNHKLEVPLGTTYKKQFFTFMEKKTLRSTRGVPE</sequence>
<dbReference type="GO" id="GO:0003677">
    <property type="term" value="F:DNA binding"/>
    <property type="evidence" value="ECO:0007669"/>
    <property type="project" value="InterPro"/>
</dbReference>
<organism evidence="4 5">
    <name type="scientific">Pedobacter africanus</name>
    <dbReference type="NCBI Taxonomy" id="151894"/>
    <lineage>
        <taxon>Bacteria</taxon>
        <taxon>Pseudomonadati</taxon>
        <taxon>Bacteroidota</taxon>
        <taxon>Sphingobacteriia</taxon>
        <taxon>Sphingobacteriales</taxon>
        <taxon>Sphingobacteriaceae</taxon>
        <taxon>Pedobacter</taxon>
    </lineage>
</organism>
<reference evidence="5" key="1">
    <citation type="submission" date="2017-04" db="EMBL/GenBank/DDBJ databases">
        <authorList>
            <person name="Varghese N."/>
            <person name="Submissions S."/>
        </authorList>
    </citation>
    <scope>NUCLEOTIDE SEQUENCE [LARGE SCALE GENOMIC DNA]</scope>
    <source>
        <strain evidence="5">DSM 12126</strain>
    </source>
</reference>
<dbReference type="PROSITE" id="PS50110">
    <property type="entry name" value="RESPONSE_REGULATORY"/>
    <property type="match status" value="1"/>
</dbReference>
<evidence type="ECO:0000313" key="4">
    <source>
        <dbReference type="EMBL" id="SMC98542.1"/>
    </source>
</evidence>
<dbReference type="PANTHER" id="PTHR37299:SF1">
    <property type="entry name" value="STAGE 0 SPORULATION PROTEIN A HOMOLOG"/>
    <property type="match status" value="1"/>
</dbReference>
<dbReference type="Proteomes" id="UP000192756">
    <property type="component" value="Unassembled WGS sequence"/>
</dbReference>
<proteinExistence type="predicted"/>
<dbReference type="InterPro" id="IPR001789">
    <property type="entry name" value="Sig_transdc_resp-reg_receiver"/>
</dbReference>
<name>A0A1W2DN97_9SPHI</name>
<dbReference type="EMBL" id="FWXT01000003">
    <property type="protein sequence ID" value="SMC98542.1"/>
    <property type="molecule type" value="Genomic_DNA"/>
</dbReference>
<keyword evidence="5" id="KW-1185">Reference proteome</keyword>
<dbReference type="OrthoDB" id="9787344at2"/>
<dbReference type="STRING" id="151894.SAMN04488524_3997"/>
<feature type="domain" description="Response regulatory" evidence="2">
    <location>
        <begin position="6"/>
        <end position="119"/>
    </location>
</feature>
<evidence type="ECO:0000259" key="2">
    <source>
        <dbReference type="PROSITE" id="PS50110"/>
    </source>
</evidence>
<dbReference type="GO" id="GO:0000156">
    <property type="term" value="F:phosphorelay response regulator activity"/>
    <property type="evidence" value="ECO:0007669"/>
    <property type="project" value="InterPro"/>
</dbReference>
<gene>
    <name evidence="4" type="ORF">SAMN04488524_3997</name>
</gene>
<accession>A0A1W2DN97</accession>
<feature type="domain" description="HTH LytTR-type" evidence="3">
    <location>
        <begin position="144"/>
        <end position="209"/>
    </location>
</feature>
<evidence type="ECO:0000313" key="5">
    <source>
        <dbReference type="Proteomes" id="UP000192756"/>
    </source>
</evidence>
<dbReference type="PANTHER" id="PTHR37299">
    <property type="entry name" value="TRANSCRIPTIONAL REGULATOR-RELATED"/>
    <property type="match status" value="1"/>
</dbReference>
<protein>
    <submittedName>
        <fullName evidence="4">Two component transcriptional regulator, LytTR family</fullName>
    </submittedName>
</protein>
<dbReference type="Gene3D" id="3.40.50.2300">
    <property type="match status" value="1"/>
</dbReference>
<dbReference type="SMART" id="SM00850">
    <property type="entry name" value="LytTR"/>
    <property type="match status" value="1"/>
</dbReference>
<dbReference type="InterPro" id="IPR046947">
    <property type="entry name" value="LytR-like"/>
</dbReference>
<dbReference type="Gene3D" id="2.40.50.1020">
    <property type="entry name" value="LytTr DNA-binding domain"/>
    <property type="match status" value="1"/>
</dbReference>
<evidence type="ECO:0000256" key="1">
    <source>
        <dbReference type="PROSITE-ProRule" id="PRU00169"/>
    </source>
</evidence>
<dbReference type="InterPro" id="IPR007492">
    <property type="entry name" value="LytTR_DNA-bd_dom"/>
</dbReference>
<dbReference type="InterPro" id="IPR011006">
    <property type="entry name" value="CheY-like_superfamily"/>
</dbReference>
<dbReference type="Pfam" id="PF04397">
    <property type="entry name" value="LytTR"/>
    <property type="match status" value="1"/>
</dbReference>
<evidence type="ECO:0000259" key="3">
    <source>
        <dbReference type="PROSITE" id="PS50930"/>
    </source>
</evidence>
<dbReference type="Pfam" id="PF00072">
    <property type="entry name" value="Response_reg"/>
    <property type="match status" value="1"/>
</dbReference>
<feature type="modified residue" description="4-aspartylphosphate" evidence="1">
    <location>
        <position position="58"/>
    </location>
</feature>
<dbReference type="SUPFAM" id="SSF52172">
    <property type="entry name" value="CheY-like"/>
    <property type="match status" value="1"/>
</dbReference>
<dbReference type="AlphaFoldDB" id="A0A1W2DN97"/>
<keyword evidence="1" id="KW-0597">Phosphoprotein</keyword>
<dbReference type="PROSITE" id="PS50930">
    <property type="entry name" value="HTH_LYTTR"/>
    <property type="match status" value="1"/>
</dbReference>